<organism evidence="2 3">
    <name type="scientific">Sphagnum jensenii</name>
    <dbReference type="NCBI Taxonomy" id="128206"/>
    <lineage>
        <taxon>Eukaryota</taxon>
        <taxon>Viridiplantae</taxon>
        <taxon>Streptophyta</taxon>
        <taxon>Embryophyta</taxon>
        <taxon>Bryophyta</taxon>
        <taxon>Sphagnophytina</taxon>
        <taxon>Sphagnopsida</taxon>
        <taxon>Sphagnales</taxon>
        <taxon>Sphagnaceae</taxon>
        <taxon>Sphagnum</taxon>
    </lineage>
</organism>
<evidence type="ECO:0000313" key="3">
    <source>
        <dbReference type="Proteomes" id="UP001497444"/>
    </source>
</evidence>
<evidence type="ECO:0000259" key="1">
    <source>
        <dbReference type="Pfam" id="PF05699"/>
    </source>
</evidence>
<reference evidence="2" key="1">
    <citation type="submission" date="2024-02" db="EMBL/GenBank/DDBJ databases">
        <authorList>
            <consortium name="ELIXIR-Norway"/>
            <consortium name="Elixir Norway"/>
        </authorList>
    </citation>
    <scope>NUCLEOTIDE SEQUENCE</scope>
</reference>
<keyword evidence="3" id="KW-1185">Reference proteome</keyword>
<dbReference type="EMBL" id="OZ020105">
    <property type="protein sequence ID" value="CAK9257438.1"/>
    <property type="molecule type" value="Genomic_DNA"/>
</dbReference>
<dbReference type="Proteomes" id="UP001497444">
    <property type="component" value="Chromosome 10"/>
</dbReference>
<feature type="domain" description="HAT C-terminal dimerisation" evidence="1">
    <location>
        <begin position="15"/>
        <end position="77"/>
    </location>
</feature>
<dbReference type="InterPro" id="IPR008906">
    <property type="entry name" value="HATC_C_dom"/>
</dbReference>
<gene>
    <name evidence="2" type="ORF">CSSPJE1EN1_LOCUS2916</name>
</gene>
<protein>
    <recommendedName>
        <fullName evidence="1">HAT C-terminal dimerisation domain-containing protein</fullName>
    </recommendedName>
</protein>
<evidence type="ECO:0000313" key="2">
    <source>
        <dbReference type="EMBL" id="CAK9257438.1"/>
    </source>
</evidence>
<sequence>MFQPQRGVGGNGNKVDQYLSIGVVQSSGFIDILSWWSARKELLSGHYQMAMDYHGTSATSTPSERVKALSRRLYRNHGLRKAQFTHRCLLDFLSFQGGELHALLGDAELRG</sequence>
<proteinExistence type="predicted"/>
<dbReference type="Pfam" id="PF05699">
    <property type="entry name" value="Dimer_Tnp_hAT"/>
    <property type="match status" value="1"/>
</dbReference>
<name>A0ABP0VSK3_9BRYO</name>
<accession>A0ABP0VSK3</accession>
<dbReference type="InterPro" id="IPR012337">
    <property type="entry name" value="RNaseH-like_sf"/>
</dbReference>
<dbReference type="SUPFAM" id="SSF53098">
    <property type="entry name" value="Ribonuclease H-like"/>
    <property type="match status" value="1"/>
</dbReference>